<dbReference type="Pfam" id="PF21175">
    <property type="entry name" value="RecR_C"/>
    <property type="match status" value="1"/>
</dbReference>
<dbReference type="Gene3D" id="1.10.8.420">
    <property type="entry name" value="RecR Domain 1"/>
    <property type="match status" value="1"/>
</dbReference>
<comment type="similarity">
    <text evidence="7">Belongs to the RecR family.</text>
</comment>
<keyword evidence="4 7" id="KW-0862">Zinc</keyword>
<name>A0A1F8G5G3_9BACT</name>
<dbReference type="InterPro" id="IPR000093">
    <property type="entry name" value="DNA_Rcmb_RecR"/>
</dbReference>
<evidence type="ECO:0000256" key="5">
    <source>
        <dbReference type="ARBA" id="ARBA00023172"/>
    </source>
</evidence>
<evidence type="ECO:0000256" key="1">
    <source>
        <dbReference type="ARBA" id="ARBA00022723"/>
    </source>
</evidence>
<dbReference type="Pfam" id="PF21176">
    <property type="entry name" value="RecR_HhH"/>
    <property type="match status" value="1"/>
</dbReference>
<dbReference type="InterPro" id="IPR023627">
    <property type="entry name" value="Rcmb_RecR"/>
</dbReference>
<dbReference type="Gene3D" id="3.40.1360.10">
    <property type="match status" value="1"/>
</dbReference>
<dbReference type="Pfam" id="PF13662">
    <property type="entry name" value="Toprim_4"/>
    <property type="match status" value="1"/>
</dbReference>
<dbReference type="InterPro" id="IPR015967">
    <property type="entry name" value="Rcmb_RecR_Znf"/>
</dbReference>
<comment type="caution">
    <text evidence="9">The sequence shown here is derived from an EMBL/GenBank/DDBJ whole genome shotgun (WGS) entry which is preliminary data.</text>
</comment>
<dbReference type="Pfam" id="PF02132">
    <property type="entry name" value="RecR_ZnF"/>
    <property type="match status" value="1"/>
</dbReference>
<dbReference type="STRING" id="1802689.A3F25_00715"/>
<evidence type="ECO:0000256" key="4">
    <source>
        <dbReference type="ARBA" id="ARBA00022833"/>
    </source>
</evidence>
<keyword evidence="3 7" id="KW-0863">Zinc-finger</keyword>
<dbReference type="EMBL" id="MGKD01000003">
    <property type="protein sequence ID" value="OGN20501.1"/>
    <property type="molecule type" value="Genomic_DNA"/>
</dbReference>
<evidence type="ECO:0000256" key="2">
    <source>
        <dbReference type="ARBA" id="ARBA00022763"/>
    </source>
</evidence>
<dbReference type="InterPro" id="IPR006171">
    <property type="entry name" value="TOPRIM_dom"/>
</dbReference>
<protein>
    <recommendedName>
        <fullName evidence="7">Recombination protein RecR</fullName>
    </recommendedName>
</protein>
<dbReference type="AlphaFoldDB" id="A0A1F8G5G3"/>
<evidence type="ECO:0000256" key="3">
    <source>
        <dbReference type="ARBA" id="ARBA00022771"/>
    </source>
</evidence>
<dbReference type="SMART" id="SM00493">
    <property type="entry name" value="TOPRIM"/>
    <property type="match status" value="1"/>
</dbReference>
<keyword evidence="1 7" id="KW-0479">Metal-binding</keyword>
<dbReference type="PANTHER" id="PTHR30446:SF0">
    <property type="entry name" value="RECOMBINATION PROTEIN RECR"/>
    <property type="match status" value="1"/>
</dbReference>
<dbReference type="SUPFAM" id="SSF111304">
    <property type="entry name" value="Recombination protein RecR"/>
    <property type="match status" value="1"/>
</dbReference>
<dbReference type="GO" id="GO:0008270">
    <property type="term" value="F:zinc ion binding"/>
    <property type="evidence" value="ECO:0007669"/>
    <property type="project" value="UniProtKB-KW"/>
</dbReference>
<reference evidence="9 10" key="1">
    <citation type="journal article" date="2016" name="Nat. Commun.">
        <title>Thousands of microbial genomes shed light on interconnected biogeochemical processes in an aquifer system.</title>
        <authorList>
            <person name="Anantharaman K."/>
            <person name="Brown C.T."/>
            <person name="Hug L.A."/>
            <person name="Sharon I."/>
            <person name="Castelle C.J."/>
            <person name="Probst A.J."/>
            <person name="Thomas B.C."/>
            <person name="Singh A."/>
            <person name="Wilkins M.J."/>
            <person name="Karaoz U."/>
            <person name="Brodie E.L."/>
            <person name="Williams K.H."/>
            <person name="Hubbard S.S."/>
            <person name="Banfield J.F."/>
        </authorList>
    </citation>
    <scope>NUCLEOTIDE SEQUENCE [LARGE SCALE GENOMIC DNA]</scope>
</reference>
<evidence type="ECO:0000313" key="9">
    <source>
        <dbReference type="EMBL" id="OGN20501.1"/>
    </source>
</evidence>
<dbReference type="NCBIfam" id="TIGR00615">
    <property type="entry name" value="recR"/>
    <property type="match status" value="1"/>
</dbReference>
<dbReference type="GO" id="GO:0006281">
    <property type="term" value="P:DNA repair"/>
    <property type="evidence" value="ECO:0007669"/>
    <property type="project" value="UniProtKB-UniRule"/>
</dbReference>
<keyword evidence="2 7" id="KW-0227">DNA damage</keyword>
<dbReference type="GO" id="GO:0006310">
    <property type="term" value="P:DNA recombination"/>
    <property type="evidence" value="ECO:0007669"/>
    <property type="project" value="UniProtKB-UniRule"/>
</dbReference>
<gene>
    <name evidence="7" type="primary">recR</name>
    <name evidence="9" type="ORF">A3F25_00715</name>
</gene>
<keyword evidence="6 7" id="KW-0234">DNA repair</keyword>
<dbReference type="Proteomes" id="UP000177478">
    <property type="component" value="Unassembled WGS sequence"/>
</dbReference>
<evidence type="ECO:0000256" key="6">
    <source>
        <dbReference type="ARBA" id="ARBA00023204"/>
    </source>
</evidence>
<sequence length="200" mass="22316">MSNKFKKAIEYFSKLQGIGPRQASRIVFALLNWPASEIKAFARAIDELESGITFCEECFNLSEQTRCQICMSAQREREKICVVEKIVDLQTIEKTGLYRGLYHVLGGAINPVEGVLPANLRINELVNRVKTLQVNGNGLVPEVILATNPNTYGETTALYLTEVLTPLSIKITRLARGLSSGSFLEYTDATTLQNAFKNRR</sequence>
<evidence type="ECO:0000256" key="7">
    <source>
        <dbReference type="HAMAP-Rule" id="MF_00017"/>
    </source>
</evidence>
<feature type="zinc finger region" description="C4-type" evidence="7">
    <location>
        <begin position="55"/>
        <end position="70"/>
    </location>
</feature>
<feature type="domain" description="Toprim" evidence="8">
    <location>
        <begin position="78"/>
        <end position="179"/>
    </location>
</feature>
<proteinExistence type="inferred from homology"/>
<dbReference type="PROSITE" id="PS50880">
    <property type="entry name" value="TOPRIM"/>
    <property type="match status" value="1"/>
</dbReference>
<evidence type="ECO:0000259" key="8">
    <source>
        <dbReference type="PROSITE" id="PS50880"/>
    </source>
</evidence>
<dbReference type="GO" id="GO:0003677">
    <property type="term" value="F:DNA binding"/>
    <property type="evidence" value="ECO:0007669"/>
    <property type="project" value="UniProtKB-UniRule"/>
</dbReference>
<comment type="function">
    <text evidence="7">May play a role in DNA repair. It seems to be involved in an RecBC-independent recombinational process of DNA repair. It may act with RecF and RecO.</text>
</comment>
<dbReference type="PANTHER" id="PTHR30446">
    <property type="entry name" value="RECOMBINATION PROTEIN RECR"/>
    <property type="match status" value="1"/>
</dbReference>
<dbReference type="HAMAP" id="MF_00017">
    <property type="entry name" value="RecR"/>
    <property type="match status" value="1"/>
</dbReference>
<dbReference type="CDD" id="cd01025">
    <property type="entry name" value="TOPRIM_recR"/>
    <property type="match status" value="1"/>
</dbReference>
<accession>A0A1F8G5G3</accession>
<organism evidence="9 10">
    <name type="scientific">Candidatus Yanofskybacteria bacterium RIFCSPHIGHO2_12_FULL_45_19b</name>
    <dbReference type="NCBI Taxonomy" id="1802689"/>
    <lineage>
        <taxon>Bacteria</taxon>
        <taxon>Candidatus Yanofskyibacteriota</taxon>
    </lineage>
</organism>
<evidence type="ECO:0000313" key="10">
    <source>
        <dbReference type="Proteomes" id="UP000177478"/>
    </source>
</evidence>
<dbReference type="InterPro" id="IPR034137">
    <property type="entry name" value="TOPRIM_RecR"/>
</dbReference>
<keyword evidence="5 7" id="KW-0233">DNA recombination</keyword>